<feature type="coiled-coil region" evidence="6">
    <location>
        <begin position="87"/>
        <end position="114"/>
    </location>
</feature>
<accession>A0A830BZ93</accession>
<dbReference type="InterPro" id="IPR033897">
    <property type="entry name" value="SRF-like_MADS-box"/>
</dbReference>
<dbReference type="GO" id="GO:0000981">
    <property type="term" value="F:DNA-binding transcription factor activity, RNA polymerase II-specific"/>
    <property type="evidence" value="ECO:0007669"/>
    <property type="project" value="InterPro"/>
</dbReference>
<dbReference type="GO" id="GO:0045944">
    <property type="term" value="P:positive regulation of transcription by RNA polymerase II"/>
    <property type="evidence" value="ECO:0007669"/>
    <property type="project" value="InterPro"/>
</dbReference>
<keyword evidence="9" id="KW-1185">Reference proteome</keyword>
<protein>
    <submittedName>
        <fullName evidence="8">Agamous-like mads-box protein agl80</fullName>
    </submittedName>
</protein>
<dbReference type="Pfam" id="PF00319">
    <property type="entry name" value="SRF-TF"/>
    <property type="match status" value="1"/>
</dbReference>
<dbReference type="PRINTS" id="PR00404">
    <property type="entry name" value="MADSDOMAIN"/>
</dbReference>
<keyword evidence="5" id="KW-0539">Nucleus</keyword>
<dbReference type="Proteomes" id="UP000653305">
    <property type="component" value="Unassembled WGS sequence"/>
</dbReference>
<dbReference type="PROSITE" id="PS50066">
    <property type="entry name" value="MADS_BOX_2"/>
    <property type="match status" value="1"/>
</dbReference>
<dbReference type="Gene3D" id="3.40.1810.10">
    <property type="entry name" value="Transcription factor, MADS-box"/>
    <property type="match status" value="1"/>
</dbReference>
<organism evidence="8 9">
    <name type="scientific">Phtheirospermum japonicum</name>
    <dbReference type="NCBI Taxonomy" id="374723"/>
    <lineage>
        <taxon>Eukaryota</taxon>
        <taxon>Viridiplantae</taxon>
        <taxon>Streptophyta</taxon>
        <taxon>Embryophyta</taxon>
        <taxon>Tracheophyta</taxon>
        <taxon>Spermatophyta</taxon>
        <taxon>Magnoliopsida</taxon>
        <taxon>eudicotyledons</taxon>
        <taxon>Gunneridae</taxon>
        <taxon>Pentapetalae</taxon>
        <taxon>asterids</taxon>
        <taxon>lamiids</taxon>
        <taxon>Lamiales</taxon>
        <taxon>Orobanchaceae</taxon>
        <taxon>Orobanchaceae incertae sedis</taxon>
        <taxon>Phtheirospermum</taxon>
    </lineage>
</organism>
<dbReference type="InterPro" id="IPR002100">
    <property type="entry name" value="TF_MADSbox"/>
</dbReference>
<dbReference type="GO" id="GO:0046983">
    <property type="term" value="F:protein dimerization activity"/>
    <property type="evidence" value="ECO:0007669"/>
    <property type="project" value="InterPro"/>
</dbReference>
<dbReference type="SMART" id="SM00432">
    <property type="entry name" value="MADS"/>
    <property type="match status" value="1"/>
</dbReference>
<sequence>MTRKKVSLAYITNDSERKTSFRKRKKGLIKKVSELSTLCDVDACAIIYSPFDPEPEVWPSRAGAQAVLARFKSLSDIDKSKKMVNQESFTRQRIKKAEEQLRRLQKENKRREMESFMFQCLAGNASLDHFGLHNSAEMGWVINQMLSDIQSRMDALKINGQDAPPPAVEEVVPLTSGENVEGYLLNHLVQSANGPADDYGLGWDLGVLTCPYFQN</sequence>
<comment type="subcellular location">
    <subcellularLocation>
        <location evidence="1">Nucleus</location>
    </subcellularLocation>
</comment>
<evidence type="ECO:0000313" key="8">
    <source>
        <dbReference type="EMBL" id="GFP88545.1"/>
    </source>
</evidence>
<evidence type="ECO:0000256" key="5">
    <source>
        <dbReference type="ARBA" id="ARBA00023242"/>
    </source>
</evidence>
<evidence type="ECO:0000256" key="1">
    <source>
        <dbReference type="ARBA" id="ARBA00004123"/>
    </source>
</evidence>
<dbReference type="FunFam" id="3.40.1810.10:FF:000018">
    <property type="entry name" value="agamous-like MADS-box protein AGL80"/>
    <property type="match status" value="1"/>
</dbReference>
<proteinExistence type="predicted"/>
<evidence type="ECO:0000256" key="6">
    <source>
        <dbReference type="SAM" id="Coils"/>
    </source>
</evidence>
<gene>
    <name evidence="8" type="ORF">PHJA_000998200</name>
</gene>
<dbReference type="GO" id="GO:0000978">
    <property type="term" value="F:RNA polymerase II cis-regulatory region sequence-specific DNA binding"/>
    <property type="evidence" value="ECO:0007669"/>
    <property type="project" value="TreeGrafter"/>
</dbReference>
<dbReference type="InterPro" id="IPR036879">
    <property type="entry name" value="TF_MADSbox_sf"/>
</dbReference>
<feature type="domain" description="MADS-box" evidence="7">
    <location>
        <begin position="1"/>
        <end position="49"/>
    </location>
</feature>
<dbReference type="SUPFAM" id="SSF55455">
    <property type="entry name" value="SRF-like"/>
    <property type="match status" value="1"/>
</dbReference>
<dbReference type="GO" id="GO:0005634">
    <property type="term" value="C:nucleus"/>
    <property type="evidence" value="ECO:0007669"/>
    <property type="project" value="UniProtKB-SubCell"/>
</dbReference>
<dbReference type="PANTHER" id="PTHR11945">
    <property type="entry name" value="MADS BOX PROTEIN"/>
    <property type="match status" value="1"/>
</dbReference>
<keyword evidence="6" id="KW-0175">Coiled coil</keyword>
<evidence type="ECO:0000256" key="3">
    <source>
        <dbReference type="ARBA" id="ARBA00023125"/>
    </source>
</evidence>
<keyword evidence="4" id="KW-0804">Transcription</keyword>
<name>A0A830BZ93_9LAMI</name>
<dbReference type="AlphaFoldDB" id="A0A830BZ93"/>
<keyword evidence="3" id="KW-0238">DNA-binding</keyword>
<evidence type="ECO:0000259" key="7">
    <source>
        <dbReference type="PROSITE" id="PS50066"/>
    </source>
</evidence>
<dbReference type="PANTHER" id="PTHR11945:SF387">
    <property type="entry name" value="AGAMOUS-LIKE MADS-BOX PROTEIN AGL80"/>
    <property type="match status" value="1"/>
</dbReference>
<reference evidence="8" key="1">
    <citation type="submission" date="2020-07" db="EMBL/GenBank/DDBJ databases">
        <title>Ethylene signaling mediates host invasion by parasitic plants.</title>
        <authorList>
            <person name="Yoshida S."/>
        </authorList>
    </citation>
    <scope>NUCLEOTIDE SEQUENCE</scope>
    <source>
        <strain evidence="8">Okayama</strain>
    </source>
</reference>
<dbReference type="EMBL" id="BMAC01000169">
    <property type="protein sequence ID" value="GFP88545.1"/>
    <property type="molecule type" value="Genomic_DNA"/>
</dbReference>
<keyword evidence="2" id="KW-0805">Transcription regulation</keyword>
<dbReference type="OrthoDB" id="901967at2759"/>
<evidence type="ECO:0000313" key="9">
    <source>
        <dbReference type="Proteomes" id="UP000653305"/>
    </source>
</evidence>
<evidence type="ECO:0000256" key="2">
    <source>
        <dbReference type="ARBA" id="ARBA00023015"/>
    </source>
</evidence>
<evidence type="ECO:0000256" key="4">
    <source>
        <dbReference type="ARBA" id="ARBA00023163"/>
    </source>
</evidence>
<comment type="caution">
    <text evidence="8">The sequence shown here is derived from an EMBL/GenBank/DDBJ whole genome shotgun (WGS) entry which is preliminary data.</text>
</comment>
<dbReference type="CDD" id="cd00266">
    <property type="entry name" value="MADS_SRF_like"/>
    <property type="match status" value="1"/>
</dbReference>